<dbReference type="Proteomes" id="UP001217325">
    <property type="component" value="Unassembled WGS sequence"/>
</dbReference>
<gene>
    <name evidence="1" type="ORF">PXH69_21555</name>
</gene>
<dbReference type="Pfam" id="PF09485">
    <property type="entry name" value="CRISPR_Cse2"/>
    <property type="match status" value="1"/>
</dbReference>
<reference evidence="1" key="1">
    <citation type="submission" date="2023-02" db="EMBL/GenBank/DDBJ databases">
        <title>A novel hydrolase synthesized by Rhodococcus erythropolis HQ is responsible for the detoxification of Zearalenone.</title>
        <authorList>
            <person name="Hu J."/>
            <person name="Xu J."/>
        </authorList>
    </citation>
    <scope>NUCLEOTIDE SEQUENCE</scope>
    <source>
        <strain evidence="1">HQ</strain>
    </source>
</reference>
<sequence>MTDLDLADTTPATRYITSLGAAAKSNDRALTALRTWRPTNAVNVDIIRITSRADDDQWIAWALAGKLFARWHTGRASIRYGTPATGLGHGLRNLGPRGSRGPNNPGAVRLLDRLLAAGNDTALADVLDAIGRELRTLDYPPHWATIVDEISAWRNTDTRKDIQITWARQFSTYQPNPAATSAES</sequence>
<dbReference type="InterPro" id="IPR013382">
    <property type="entry name" value="CRISPR-assoc_prot_Cse2"/>
</dbReference>
<evidence type="ECO:0000313" key="1">
    <source>
        <dbReference type="EMBL" id="MDE8647564.1"/>
    </source>
</evidence>
<accession>A0AAW6LLF8</accession>
<name>A0AAW6LLF8_RHOSG</name>
<evidence type="ECO:0000313" key="2">
    <source>
        <dbReference type="Proteomes" id="UP001217325"/>
    </source>
</evidence>
<organism evidence="1 2">
    <name type="scientific">Rhodococcus qingshengii</name>
    <dbReference type="NCBI Taxonomy" id="334542"/>
    <lineage>
        <taxon>Bacteria</taxon>
        <taxon>Bacillati</taxon>
        <taxon>Actinomycetota</taxon>
        <taxon>Actinomycetes</taxon>
        <taxon>Mycobacteriales</taxon>
        <taxon>Nocardiaceae</taxon>
        <taxon>Rhodococcus</taxon>
        <taxon>Rhodococcus erythropolis group</taxon>
    </lineage>
</organism>
<dbReference type="EMBL" id="JARDXE010000014">
    <property type="protein sequence ID" value="MDE8647564.1"/>
    <property type="molecule type" value="Genomic_DNA"/>
</dbReference>
<dbReference type="Gene3D" id="1.10.520.40">
    <property type="entry name" value="CRISPR-associated protein Cse2"/>
    <property type="match status" value="1"/>
</dbReference>
<comment type="caution">
    <text evidence="1">The sequence shown here is derived from an EMBL/GenBank/DDBJ whole genome shotgun (WGS) entry which is preliminary data.</text>
</comment>
<dbReference type="RefSeq" id="WP_275232132.1">
    <property type="nucleotide sequence ID" value="NZ_JARDXE010000014.1"/>
</dbReference>
<proteinExistence type="predicted"/>
<dbReference type="InterPro" id="IPR038287">
    <property type="entry name" value="Cse2_sf"/>
</dbReference>
<protein>
    <submittedName>
        <fullName evidence="1">Type I-E CRISPR-associated protein Cse2/CasB</fullName>
    </submittedName>
</protein>
<dbReference type="AlphaFoldDB" id="A0AAW6LLF8"/>